<dbReference type="InterPro" id="IPR036412">
    <property type="entry name" value="HAD-like_sf"/>
</dbReference>
<dbReference type="EMBL" id="PNYA01000010">
    <property type="protein sequence ID" value="PMS19830.1"/>
    <property type="molecule type" value="Genomic_DNA"/>
</dbReference>
<keyword evidence="2" id="KW-1185">Reference proteome</keyword>
<proteinExistence type="predicted"/>
<accession>A0A2N7VRP8</accession>
<dbReference type="RefSeq" id="WP_102645904.1">
    <property type="nucleotide sequence ID" value="NZ_PNYA01000010.1"/>
</dbReference>
<dbReference type="InterPro" id="IPR023214">
    <property type="entry name" value="HAD_sf"/>
</dbReference>
<dbReference type="Proteomes" id="UP000235616">
    <property type="component" value="Unassembled WGS sequence"/>
</dbReference>
<dbReference type="Gene3D" id="3.40.50.1000">
    <property type="entry name" value="HAD superfamily/HAD-like"/>
    <property type="match status" value="1"/>
</dbReference>
<dbReference type="AlphaFoldDB" id="A0A2N7VRP8"/>
<dbReference type="OrthoDB" id="159409at2"/>
<evidence type="ECO:0000313" key="1">
    <source>
        <dbReference type="EMBL" id="PMS19830.1"/>
    </source>
</evidence>
<evidence type="ECO:0000313" key="2">
    <source>
        <dbReference type="Proteomes" id="UP000235616"/>
    </source>
</evidence>
<dbReference type="SUPFAM" id="SSF56784">
    <property type="entry name" value="HAD-like"/>
    <property type="match status" value="1"/>
</dbReference>
<organism evidence="1 2">
    <name type="scientific">Trinickia dabaoshanensis</name>
    <dbReference type="NCBI Taxonomy" id="564714"/>
    <lineage>
        <taxon>Bacteria</taxon>
        <taxon>Pseudomonadati</taxon>
        <taxon>Pseudomonadota</taxon>
        <taxon>Betaproteobacteria</taxon>
        <taxon>Burkholderiales</taxon>
        <taxon>Burkholderiaceae</taxon>
        <taxon>Trinickia</taxon>
    </lineage>
</organism>
<sequence length="157" mass="16470">MITIDIPGFGELTLAHLIADYNGTLAVDGKPLDGVKERLSVLAHELMLHIVTGNTYGDARDHVAGWPAEIVCLSGEPHQAEAKRGYIESLGANRTAVIGNGRNDAVALRLAALGIVVLGMEGAAVEAIESADIVVHHAVDALGLLLKPKRLVASLRS</sequence>
<comment type="caution">
    <text evidence="1">The sequence shown here is derived from an EMBL/GenBank/DDBJ whole genome shotgun (WGS) entry which is preliminary data.</text>
</comment>
<name>A0A2N7VRP8_9BURK</name>
<protein>
    <submittedName>
        <fullName evidence="1">ATPase P</fullName>
    </submittedName>
</protein>
<reference evidence="1 2" key="1">
    <citation type="submission" date="2018-01" db="EMBL/GenBank/DDBJ databases">
        <title>Whole genome analyses suggest that Burkholderia sensu lato contains two further novel genera in the rhizoxinica-symbiotica group Mycetohabitans gen. nov., and Trinickia gen. nov.: implications for the evolution of diazotrophy and nodulation in the Burkholderiaceae.</title>
        <authorList>
            <person name="Estrada-de los Santos P."/>
            <person name="Palmer M."/>
            <person name="Chavez-Ramirez B."/>
            <person name="Beukes C."/>
            <person name="Steenkamp E.T."/>
            <person name="Hirsch A.M."/>
            <person name="Manyaka P."/>
            <person name="Maluk M."/>
            <person name="Lafos M."/>
            <person name="Crook M."/>
            <person name="Gross E."/>
            <person name="Simon M.F."/>
            <person name="Bueno dos Reis Junior F."/>
            <person name="Poole P.S."/>
            <person name="Venter S.N."/>
            <person name="James E.K."/>
        </authorList>
    </citation>
    <scope>NUCLEOTIDE SEQUENCE [LARGE SCALE GENOMIC DNA]</scope>
    <source>
        <strain evidence="1 2">GIMN1.004</strain>
    </source>
</reference>
<gene>
    <name evidence="1" type="ORF">C0Z18_12975</name>
</gene>